<evidence type="ECO:0000256" key="1">
    <source>
        <dbReference type="SAM" id="SignalP"/>
    </source>
</evidence>
<accession>A0A8T0QTP6</accession>
<keyword evidence="1" id="KW-0732">Signal</keyword>
<proteinExistence type="predicted"/>
<comment type="caution">
    <text evidence="2">The sequence shown here is derived from an EMBL/GenBank/DDBJ whole genome shotgun (WGS) entry which is preliminary data.</text>
</comment>
<protein>
    <submittedName>
        <fullName evidence="2">Uncharacterized protein</fullName>
    </submittedName>
</protein>
<name>A0A8T0QTP6_PANVG</name>
<gene>
    <name evidence="2" type="ORF">PVAP13_6NG033583</name>
</gene>
<organism evidence="2 3">
    <name type="scientific">Panicum virgatum</name>
    <name type="common">Blackwell switchgrass</name>
    <dbReference type="NCBI Taxonomy" id="38727"/>
    <lineage>
        <taxon>Eukaryota</taxon>
        <taxon>Viridiplantae</taxon>
        <taxon>Streptophyta</taxon>
        <taxon>Embryophyta</taxon>
        <taxon>Tracheophyta</taxon>
        <taxon>Spermatophyta</taxon>
        <taxon>Magnoliopsida</taxon>
        <taxon>Liliopsida</taxon>
        <taxon>Poales</taxon>
        <taxon>Poaceae</taxon>
        <taxon>PACMAD clade</taxon>
        <taxon>Panicoideae</taxon>
        <taxon>Panicodae</taxon>
        <taxon>Paniceae</taxon>
        <taxon>Panicinae</taxon>
        <taxon>Panicum</taxon>
        <taxon>Panicum sect. Hiantes</taxon>
    </lineage>
</organism>
<reference evidence="2" key="1">
    <citation type="submission" date="2020-05" db="EMBL/GenBank/DDBJ databases">
        <title>WGS assembly of Panicum virgatum.</title>
        <authorList>
            <person name="Lovell J.T."/>
            <person name="Jenkins J."/>
            <person name="Shu S."/>
            <person name="Juenger T.E."/>
            <person name="Schmutz J."/>
        </authorList>
    </citation>
    <scope>NUCLEOTIDE SEQUENCE</scope>
    <source>
        <strain evidence="2">AP13</strain>
    </source>
</reference>
<evidence type="ECO:0000313" key="3">
    <source>
        <dbReference type="Proteomes" id="UP000823388"/>
    </source>
</evidence>
<dbReference type="Proteomes" id="UP000823388">
    <property type="component" value="Chromosome 6N"/>
</dbReference>
<keyword evidence="3" id="KW-1185">Reference proteome</keyword>
<feature type="signal peptide" evidence="1">
    <location>
        <begin position="1"/>
        <end position="18"/>
    </location>
</feature>
<sequence>MWHIINLVLLLWRKRTNILLFSAKNCTAIEGANSSLYRAPGTSAYSITYHIRTVVIPNQWINN</sequence>
<feature type="chain" id="PRO_5035734205" evidence="1">
    <location>
        <begin position="19"/>
        <end position="63"/>
    </location>
</feature>
<dbReference type="EMBL" id="CM029048">
    <property type="protein sequence ID" value="KAG2576602.1"/>
    <property type="molecule type" value="Genomic_DNA"/>
</dbReference>
<dbReference type="AlphaFoldDB" id="A0A8T0QTP6"/>
<evidence type="ECO:0000313" key="2">
    <source>
        <dbReference type="EMBL" id="KAG2576602.1"/>
    </source>
</evidence>